<keyword evidence="3 10" id="KW-0328">Glycosyltransferase</keyword>
<accession>A0A6P4F5X6</accession>
<dbReference type="InterPro" id="IPR002659">
    <property type="entry name" value="Glyco_trans_31"/>
</dbReference>
<dbReference type="PANTHER" id="PTHR11214:SF314">
    <property type="entry name" value="HEXOSYLTRANSFERASE"/>
    <property type="match status" value="1"/>
</dbReference>
<dbReference type="RefSeq" id="XP_016985840.1">
    <property type="nucleotide sequence ID" value="XM_017130351.1"/>
</dbReference>
<evidence type="ECO:0000256" key="4">
    <source>
        <dbReference type="ARBA" id="ARBA00022679"/>
    </source>
</evidence>
<keyword evidence="5" id="KW-0812">Transmembrane</keyword>
<comment type="subcellular location">
    <subcellularLocation>
        <location evidence="1 10">Golgi apparatus membrane</location>
        <topology evidence="1 10">Single-pass type II membrane protein</topology>
    </subcellularLocation>
</comment>
<keyword evidence="8 10" id="KW-0333">Golgi apparatus</keyword>
<proteinExistence type="inferred from homology"/>
<dbReference type="RefSeq" id="XP_016985840.2">
    <property type="nucleotide sequence ID" value="XM_017130351.2"/>
</dbReference>
<keyword evidence="6" id="KW-0735">Signal-anchor</keyword>
<evidence type="ECO:0000256" key="3">
    <source>
        <dbReference type="ARBA" id="ARBA00022676"/>
    </source>
</evidence>
<keyword evidence="9" id="KW-0472">Membrane</keyword>
<keyword evidence="4" id="KW-0808">Transferase</keyword>
<evidence type="ECO:0000313" key="11">
    <source>
        <dbReference type="RefSeq" id="XP_016985840.1"/>
    </source>
</evidence>
<dbReference type="OrthoDB" id="5512589at2759"/>
<evidence type="ECO:0000256" key="9">
    <source>
        <dbReference type="ARBA" id="ARBA00023136"/>
    </source>
</evidence>
<evidence type="ECO:0000256" key="5">
    <source>
        <dbReference type="ARBA" id="ARBA00022692"/>
    </source>
</evidence>
<dbReference type="GO" id="GO:0000139">
    <property type="term" value="C:Golgi membrane"/>
    <property type="evidence" value="ECO:0007669"/>
    <property type="project" value="UniProtKB-SubCell"/>
</dbReference>
<dbReference type="PANTHER" id="PTHR11214">
    <property type="entry name" value="BETA-1,3-N-ACETYLGLUCOSAMINYLTRANSFERASE"/>
    <property type="match status" value="1"/>
</dbReference>
<dbReference type="GeneID" id="108049231"/>
<dbReference type="Pfam" id="PF01762">
    <property type="entry name" value="Galactosyl_T"/>
    <property type="match status" value="1"/>
</dbReference>
<dbReference type="GO" id="GO:0016758">
    <property type="term" value="F:hexosyltransferase activity"/>
    <property type="evidence" value="ECO:0007669"/>
    <property type="project" value="InterPro"/>
</dbReference>
<dbReference type="GO" id="GO:0006493">
    <property type="term" value="P:protein O-linked glycosylation"/>
    <property type="evidence" value="ECO:0007669"/>
    <property type="project" value="TreeGrafter"/>
</dbReference>
<name>A0A6P4F5X6_DRORH</name>
<dbReference type="EC" id="2.4.1.-" evidence="10"/>
<comment type="similarity">
    <text evidence="2 10">Belongs to the glycosyltransferase 31 family.</text>
</comment>
<gene>
    <name evidence="11" type="primary">LOC108049231</name>
</gene>
<evidence type="ECO:0000256" key="7">
    <source>
        <dbReference type="ARBA" id="ARBA00022989"/>
    </source>
</evidence>
<sequence length="440" mass="51560">MHFMFLRELKLFQRLRVLLPNIWRLLFRRHKDITAIMLFLYLVYEILNFKEDPSKRNASLSGWSRETPRSIADYLDPGQDTAIVVPRHFCQSKAFLTIAVCSYVHHFERRQNIRKLWGNTTDFNYSSFVKLHGHLKGKYLDVLPERLELYSEYLSGQGDSLKASIRIVFILGRRNLASLLENEAVASEAEKYNDVIQENFMDTYNNLTIKTIMLLKHISQSCVNSTAYFFKCDDDTFVNVPNLLHFLLGGTIPVNEVTANYHYLKTYRVTSARKRLTARREVMYGRQYCNVRPITNKYNKWYMPSYLFRGAVYPQYLCGSGYLLSIDVVPRLYKASLSTKLMHLEDLFVTGLCAEKAGIKRTNHPLFRTTYPYEWDEQCALKGSFTMHRAKDWIMWDAWKQVTNYSSKCPPPKKTSNRIFPWGNVVRLSPFFSSKSTLFI</sequence>
<evidence type="ECO:0000256" key="1">
    <source>
        <dbReference type="ARBA" id="ARBA00004323"/>
    </source>
</evidence>
<dbReference type="AlphaFoldDB" id="A0A6P4F5X6"/>
<dbReference type="Gene3D" id="3.90.550.50">
    <property type="match status" value="1"/>
</dbReference>
<keyword evidence="7" id="KW-1133">Transmembrane helix</keyword>
<evidence type="ECO:0000256" key="6">
    <source>
        <dbReference type="ARBA" id="ARBA00022968"/>
    </source>
</evidence>
<evidence type="ECO:0000256" key="10">
    <source>
        <dbReference type="RuleBase" id="RU363063"/>
    </source>
</evidence>
<evidence type="ECO:0000256" key="2">
    <source>
        <dbReference type="ARBA" id="ARBA00008661"/>
    </source>
</evidence>
<reference evidence="11" key="1">
    <citation type="submission" date="2025-08" db="UniProtKB">
        <authorList>
            <consortium name="RefSeq"/>
        </authorList>
    </citation>
    <scope>IDENTIFICATION</scope>
</reference>
<evidence type="ECO:0000256" key="8">
    <source>
        <dbReference type="ARBA" id="ARBA00023034"/>
    </source>
</evidence>
<protein>
    <recommendedName>
        <fullName evidence="10">Hexosyltransferase</fullName>
        <ecNumber evidence="10">2.4.1.-</ecNumber>
    </recommendedName>
</protein>
<organism evidence="11">
    <name type="scientific">Drosophila rhopaloa</name>
    <name type="common">Fruit fly</name>
    <dbReference type="NCBI Taxonomy" id="1041015"/>
    <lineage>
        <taxon>Eukaryota</taxon>
        <taxon>Metazoa</taxon>
        <taxon>Ecdysozoa</taxon>
        <taxon>Arthropoda</taxon>
        <taxon>Hexapoda</taxon>
        <taxon>Insecta</taxon>
        <taxon>Pterygota</taxon>
        <taxon>Neoptera</taxon>
        <taxon>Endopterygota</taxon>
        <taxon>Diptera</taxon>
        <taxon>Brachycera</taxon>
        <taxon>Muscomorpha</taxon>
        <taxon>Ephydroidea</taxon>
        <taxon>Drosophilidae</taxon>
        <taxon>Drosophila</taxon>
        <taxon>Sophophora</taxon>
    </lineage>
</organism>